<proteinExistence type="predicted"/>
<keyword evidence="2" id="KW-0808">Transferase</keyword>
<organism evidence="2 3">
    <name type="scientific">Saccharicrinis fermentans DSM 9555 = JCM 21142</name>
    <dbReference type="NCBI Taxonomy" id="869213"/>
    <lineage>
        <taxon>Bacteria</taxon>
        <taxon>Pseudomonadati</taxon>
        <taxon>Bacteroidota</taxon>
        <taxon>Bacteroidia</taxon>
        <taxon>Marinilabiliales</taxon>
        <taxon>Marinilabiliaceae</taxon>
        <taxon>Saccharicrinis</taxon>
    </lineage>
</organism>
<dbReference type="InterPro" id="IPR052735">
    <property type="entry name" value="NAD_biosynth-regulator"/>
</dbReference>
<evidence type="ECO:0000259" key="1">
    <source>
        <dbReference type="Pfam" id="PF13521"/>
    </source>
</evidence>
<keyword evidence="2" id="KW-0418">Kinase</keyword>
<dbReference type="Pfam" id="PF13521">
    <property type="entry name" value="AAA_28"/>
    <property type="match status" value="1"/>
</dbReference>
<name>W7YNW6_9BACT</name>
<reference evidence="2 3" key="1">
    <citation type="journal article" date="2014" name="Genome Announc.">
        <title>Draft Genome Sequence of Cytophaga fermentans JCM 21142T, a Facultative Anaerobe Isolated from Marine Mud.</title>
        <authorList>
            <person name="Starns D."/>
            <person name="Oshima K."/>
            <person name="Suda W."/>
            <person name="Iino T."/>
            <person name="Yuki M."/>
            <person name="Inoue J."/>
            <person name="Kitamura K."/>
            <person name="Iida T."/>
            <person name="Darby A."/>
            <person name="Hattori M."/>
            <person name="Ohkuma M."/>
        </authorList>
    </citation>
    <scope>NUCLEOTIDE SEQUENCE [LARGE SCALE GENOMIC DNA]</scope>
    <source>
        <strain evidence="2 3">JCM 21142</strain>
    </source>
</reference>
<dbReference type="InterPro" id="IPR027417">
    <property type="entry name" value="P-loop_NTPase"/>
</dbReference>
<gene>
    <name evidence="2" type="ORF">JCM21142_72769</name>
</gene>
<dbReference type="RefSeq" id="WP_027471162.1">
    <property type="nucleotide sequence ID" value="NZ_BAMD01000036.1"/>
</dbReference>
<dbReference type="AlphaFoldDB" id="W7YNW6"/>
<dbReference type="OrthoDB" id="9151999at2"/>
<dbReference type="SUPFAM" id="SSF52540">
    <property type="entry name" value="P-loop containing nucleoside triphosphate hydrolases"/>
    <property type="match status" value="1"/>
</dbReference>
<dbReference type="GO" id="GO:0016301">
    <property type="term" value="F:kinase activity"/>
    <property type="evidence" value="ECO:0007669"/>
    <property type="project" value="UniProtKB-KW"/>
</dbReference>
<dbReference type="Gene3D" id="3.40.50.300">
    <property type="entry name" value="P-loop containing nucleotide triphosphate hydrolases"/>
    <property type="match status" value="1"/>
</dbReference>
<sequence length="167" mass="19893">MKIVLTGPESVGKSMLSKQLAYIYQGVYVEEFARKYIEELKSPYTYQDVVNITKQQLKEYDHLQKKDGFCFFDTYLIISKIWFLHVFNKLPDWFEDEFAQRPVDLYLLCKDDLDWKPDLVRENRDIRGLLFEKYKQQLEAYGFAYKIIEGSGEQRVRNAVDAIDKMS</sequence>
<accession>W7YNW6</accession>
<comment type="caution">
    <text evidence="2">The sequence shown here is derived from an EMBL/GenBank/DDBJ whole genome shotgun (WGS) entry which is preliminary data.</text>
</comment>
<evidence type="ECO:0000313" key="3">
    <source>
        <dbReference type="Proteomes" id="UP000019402"/>
    </source>
</evidence>
<dbReference type="eggNOG" id="COG3172">
    <property type="taxonomic scope" value="Bacteria"/>
</dbReference>
<feature type="domain" description="NadR/Ttd14 AAA" evidence="1">
    <location>
        <begin position="2"/>
        <end position="155"/>
    </location>
</feature>
<dbReference type="EMBL" id="BAMD01000036">
    <property type="protein sequence ID" value="GAF04074.1"/>
    <property type="molecule type" value="Genomic_DNA"/>
</dbReference>
<dbReference type="PANTHER" id="PTHR37512">
    <property type="entry name" value="TRIFUNCTIONAL NAD BIOSYNTHESIS/REGULATOR PROTEIN NADR"/>
    <property type="match status" value="1"/>
</dbReference>
<dbReference type="STRING" id="869213.GCA_000517085_01302"/>
<keyword evidence="3" id="KW-1185">Reference proteome</keyword>
<dbReference type="Proteomes" id="UP000019402">
    <property type="component" value="Unassembled WGS sequence"/>
</dbReference>
<evidence type="ECO:0000313" key="2">
    <source>
        <dbReference type="EMBL" id="GAF04074.1"/>
    </source>
</evidence>
<dbReference type="PANTHER" id="PTHR37512:SF1">
    <property type="entry name" value="NADR_TTD14 AAA DOMAIN-CONTAINING PROTEIN"/>
    <property type="match status" value="1"/>
</dbReference>
<dbReference type="InterPro" id="IPR038727">
    <property type="entry name" value="NadR/Ttd14_AAA_dom"/>
</dbReference>
<protein>
    <submittedName>
        <fullName evidence="2">ATPase/kinase</fullName>
    </submittedName>
</protein>